<name>A0A401TKW7_CHIPU</name>
<feature type="compositionally biased region" description="Basic and acidic residues" evidence="1">
    <location>
        <begin position="1"/>
        <end position="11"/>
    </location>
</feature>
<sequence>TGRVSKEKPEPDFAAYCSSSIHVGRSDRERGEGVAQKGPDRNGNTGMGTPASEPGGPPTHPRFTRNSLVDDDL</sequence>
<organism evidence="2 3">
    <name type="scientific">Chiloscyllium punctatum</name>
    <name type="common">Brownbanded bambooshark</name>
    <name type="synonym">Hemiscyllium punctatum</name>
    <dbReference type="NCBI Taxonomy" id="137246"/>
    <lineage>
        <taxon>Eukaryota</taxon>
        <taxon>Metazoa</taxon>
        <taxon>Chordata</taxon>
        <taxon>Craniata</taxon>
        <taxon>Vertebrata</taxon>
        <taxon>Chondrichthyes</taxon>
        <taxon>Elasmobranchii</taxon>
        <taxon>Galeomorphii</taxon>
        <taxon>Galeoidea</taxon>
        <taxon>Orectolobiformes</taxon>
        <taxon>Hemiscylliidae</taxon>
        <taxon>Chiloscyllium</taxon>
    </lineage>
</organism>
<accession>A0A401TKW7</accession>
<proteinExistence type="predicted"/>
<feature type="region of interest" description="Disordered" evidence="1">
    <location>
        <begin position="1"/>
        <end position="73"/>
    </location>
</feature>
<dbReference type="Proteomes" id="UP000287033">
    <property type="component" value="Unassembled WGS sequence"/>
</dbReference>
<dbReference type="AlphaFoldDB" id="A0A401TKW7"/>
<evidence type="ECO:0000313" key="2">
    <source>
        <dbReference type="EMBL" id="GCC43295.1"/>
    </source>
</evidence>
<gene>
    <name evidence="2" type="ORF">chiPu_0027530</name>
</gene>
<feature type="non-terminal residue" evidence="2">
    <location>
        <position position="1"/>
    </location>
</feature>
<evidence type="ECO:0000256" key="1">
    <source>
        <dbReference type="SAM" id="MobiDB-lite"/>
    </source>
</evidence>
<evidence type="ECO:0000313" key="3">
    <source>
        <dbReference type="Proteomes" id="UP000287033"/>
    </source>
</evidence>
<comment type="caution">
    <text evidence="2">The sequence shown here is derived from an EMBL/GenBank/DDBJ whole genome shotgun (WGS) entry which is preliminary data.</text>
</comment>
<keyword evidence="3" id="KW-1185">Reference proteome</keyword>
<protein>
    <submittedName>
        <fullName evidence="2">Uncharacterized protein</fullName>
    </submittedName>
</protein>
<dbReference type="EMBL" id="BEZZ01106385">
    <property type="protein sequence ID" value="GCC43295.1"/>
    <property type="molecule type" value="Genomic_DNA"/>
</dbReference>
<reference evidence="2 3" key="1">
    <citation type="journal article" date="2018" name="Nat. Ecol. Evol.">
        <title>Shark genomes provide insights into elasmobranch evolution and the origin of vertebrates.</title>
        <authorList>
            <person name="Hara Y"/>
            <person name="Yamaguchi K"/>
            <person name="Onimaru K"/>
            <person name="Kadota M"/>
            <person name="Koyanagi M"/>
            <person name="Keeley SD"/>
            <person name="Tatsumi K"/>
            <person name="Tanaka K"/>
            <person name="Motone F"/>
            <person name="Kageyama Y"/>
            <person name="Nozu R"/>
            <person name="Adachi N"/>
            <person name="Nishimura O"/>
            <person name="Nakagawa R"/>
            <person name="Tanegashima C"/>
            <person name="Kiyatake I"/>
            <person name="Matsumoto R"/>
            <person name="Murakumo K"/>
            <person name="Nishida K"/>
            <person name="Terakita A"/>
            <person name="Kuratani S"/>
            <person name="Sato K"/>
            <person name="Hyodo S Kuraku.S."/>
        </authorList>
    </citation>
    <scope>NUCLEOTIDE SEQUENCE [LARGE SCALE GENOMIC DNA]</scope>
</reference>